<dbReference type="InterPro" id="IPR036597">
    <property type="entry name" value="Fido-like_dom_sf"/>
</dbReference>
<evidence type="ECO:0000313" key="2">
    <source>
        <dbReference type="EMBL" id="HDI82272.1"/>
    </source>
</evidence>
<dbReference type="PANTHER" id="PTHR13504">
    <property type="entry name" value="FIDO DOMAIN-CONTAINING PROTEIN DDB_G0283145"/>
    <property type="match status" value="1"/>
</dbReference>
<comment type="caution">
    <text evidence="2">The sequence shown here is derived from an EMBL/GenBank/DDBJ whole genome shotgun (WGS) entry which is preliminary data.</text>
</comment>
<name>A0A7C0V9P7_UNCW3</name>
<dbReference type="Gene3D" id="1.10.3290.10">
    <property type="entry name" value="Fido-like domain"/>
    <property type="match status" value="1"/>
</dbReference>
<dbReference type="AlphaFoldDB" id="A0A7C0V9P7"/>
<dbReference type="SUPFAM" id="SSF140931">
    <property type="entry name" value="Fic-like"/>
    <property type="match status" value="1"/>
</dbReference>
<reference evidence="2" key="1">
    <citation type="journal article" date="2020" name="mSystems">
        <title>Genome- and Community-Level Interaction Insights into Carbon Utilization and Element Cycling Functions of Hydrothermarchaeota in Hydrothermal Sediment.</title>
        <authorList>
            <person name="Zhou Z."/>
            <person name="Liu Y."/>
            <person name="Xu W."/>
            <person name="Pan J."/>
            <person name="Luo Z.H."/>
            <person name="Li M."/>
        </authorList>
    </citation>
    <scope>NUCLEOTIDE SEQUENCE [LARGE SCALE GENOMIC DNA]</scope>
    <source>
        <strain evidence="2">HyVt-102</strain>
    </source>
</reference>
<accession>A0A7C0V9P7</accession>
<proteinExistence type="predicted"/>
<feature type="non-terminal residue" evidence="2">
    <location>
        <position position="166"/>
    </location>
</feature>
<dbReference type="InterPro" id="IPR040198">
    <property type="entry name" value="Fido_containing"/>
</dbReference>
<sequence length="166" mass="19346">MREKVFKPKFRYTHEIVNNLIEITSAREIILNAYLVPKWEVSLRREALIRATHASTAIEGNPLTLEEVSRLAQGRKVTATKRAKQEVLNYLNVLENIEKYQEKGRIEEKHILSLHKAITKDTLENPEWEGKYRKIQVYVGNRITGEIIFMPPPPEEVPSLLKNFIK</sequence>
<protein>
    <submittedName>
        <fullName evidence="2">Uncharacterized protein</fullName>
    </submittedName>
</protein>
<dbReference type="EMBL" id="DQWE01000029">
    <property type="protein sequence ID" value="HDI82272.1"/>
    <property type="molecule type" value="Genomic_DNA"/>
</dbReference>
<gene>
    <name evidence="2" type="ORF">ENF18_00590</name>
</gene>
<dbReference type="PANTHER" id="PTHR13504:SF38">
    <property type="entry name" value="FIDO DOMAIN-CONTAINING PROTEIN"/>
    <property type="match status" value="1"/>
</dbReference>
<feature type="site" description="Important for autoinhibition of adenylyltransferase activity" evidence="1">
    <location>
        <position position="59"/>
    </location>
</feature>
<dbReference type="Proteomes" id="UP000885847">
    <property type="component" value="Unassembled WGS sequence"/>
</dbReference>
<evidence type="ECO:0000256" key="1">
    <source>
        <dbReference type="PIRSR" id="PIRSR640198-3"/>
    </source>
</evidence>
<organism evidence="2">
    <name type="scientific">candidate division WOR-3 bacterium</name>
    <dbReference type="NCBI Taxonomy" id="2052148"/>
    <lineage>
        <taxon>Bacteria</taxon>
        <taxon>Bacteria division WOR-3</taxon>
    </lineage>
</organism>